<dbReference type="STRING" id="1005945.SAMN05216561_11418"/>
<evidence type="ECO:0000313" key="3">
    <source>
        <dbReference type="Proteomes" id="UP000198649"/>
    </source>
</evidence>
<reference evidence="2 3" key="1">
    <citation type="submission" date="2016-10" db="EMBL/GenBank/DDBJ databases">
        <authorList>
            <person name="de Groot N.N."/>
        </authorList>
    </citation>
    <scope>NUCLEOTIDE SEQUENCE [LARGE SCALE GENOMIC DNA]</scope>
    <source>
        <strain evidence="2 3">CGMCC 1.11156</strain>
    </source>
</reference>
<dbReference type="Pfam" id="PF18897">
    <property type="entry name" value="Gp3-like"/>
    <property type="match status" value="1"/>
</dbReference>
<evidence type="ECO:0000256" key="1">
    <source>
        <dbReference type="SAM" id="MobiDB-lite"/>
    </source>
</evidence>
<proteinExistence type="predicted"/>
<protein>
    <submittedName>
        <fullName evidence="2">Uncharacterized protein</fullName>
    </submittedName>
</protein>
<dbReference type="OrthoDB" id="3515662at2"/>
<accession>A0A1I3LLU5</accession>
<name>A0A1I3LLU5_9ACTN</name>
<keyword evidence="3" id="KW-1185">Reference proteome</keyword>
<dbReference type="EMBL" id="FOQG01000014">
    <property type="protein sequence ID" value="SFI85520.1"/>
    <property type="molecule type" value="Genomic_DNA"/>
</dbReference>
<organism evidence="2 3">
    <name type="scientific">Nocardioides psychrotolerans</name>
    <dbReference type="NCBI Taxonomy" id="1005945"/>
    <lineage>
        <taxon>Bacteria</taxon>
        <taxon>Bacillati</taxon>
        <taxon>Actinomycetota</taxon>
        <taxon>Actinomycetes</taxon>
        <taxon>Propionibacteriales</taxon>
        <taxon>Nocardioidaceae</taxon>
        <taxon>Nocardioides</taxon>
    </lineage>
</organism>
<dbReference type="RefSeq" id="WP_091115328.1">
    <property type="nucleotide sequence ID" value="NZ_BKAF01000017.1"/>
</dbReference>
<feature type="region of interest" description="Disordered" evidence="1">
    <location>
        <begin position="220"/>
        <end position="243"/>
    </location>
</feature>
<dbReference type="Proteomes" id="UP000198649">
    <property type="component" value="Unassembled WGS sequence"/>
</dbReference>
<evidence type="ECO:0000313" key="2">
    <source>
        <dbReference type="EMBL" id="SFI85520.1"/>
    </source>
</evidence>
<dbReference type="AlphaFoldDB" id="A0A1I3LLU5"/>
<dbReference type="InterPro" id="IPR043991">
    <property type="entry name" value="Gp3-like"/>
</dbReference>
<gene>
    <name evidence="2" type="ORF">SAMN05216561_11418</name>
</gene>
<sequence>MPISPLTLQRRFAELGRIRLGAKEGGNGRPLKLAAFRFTSANKRYIDDLAVLYGGQPRAWDNGGKPEFEVFTDTTSIPVIAMKGGLSQWMEFWAAGGCIHRCDGERTADGEPCNTTELVDVGRKRLNPHTEAKPTTRLSLMLPELEAIGAWRMESHGWNAAAEIPAVAELAQFVGDLVPAHLNMIERRSVKDGKTSRFVVPVLDLQIGAARLREIVAEKSGTTTELEGPTQGRAALPAGSSKTTAEPDPYDAFFARVAAAASTDDLIVIWDQGKAAHLLGPAAPQNQRHVDLVAAWKARAHDLKDAATQPAPAQPAAAVPDEDGVVDAEIVPDTAAGPSEDEVWQQILKAGGEQGMSLPDVEDGYNAFSGGLMSAEASAGELQAYLQHLVARQDQAVPA</sequence>